<dbReference type="InterPro" id="IPR029052">
    <property type="entry name" value="Metallo-depent_PP-like"/>
</dbReference>
<dbReference type="GO" id="GO:0004519">
    <property type="term" value="F:endonuclease activity"/>
    <property type="evidence" value="ECO:0007669"/>
    <property type="project" value="UniProtKB-KW"/>
</dbReference>
<dbReference type="InterPro" id="IPR050535">
    <property type="entry name" value="DNA_Repair-Maintenance_Comp"/>
</dbReference>
<dbReference type="STRING" id="218821.SAMN05421837_12139"/>
<proteinExistence type="inferred from homology"/>
<dbReference type="SUPFAM" id="SSF56300">
    <property type="entry name" value="Metallo-dependent phosphatases"/>
    <property type="match status" value="1"/>
</dbReference>
<dbReference type="GO" id="GO:0006260">
    <property type="term" value="P:DNA replication"/>
    <property type="evidence" value="ECO:0007669"/>
    <property type="project" value="UniProtKB-KW"/>
</dbReference>
<dbReference type="GO" id="GO:0006310">
    <property type="term" value="P:DNA recombination"/>
    <property type="evidence" value="ECO:0007669"/>
    <property type="project" value="UniProtKB-KW"/>
</dbReference>
<protein>
    <recommendedName>
        <fullName evidence="3 7">Nuclease SbcCD subunit D</fullName>
    </recommendedName>
</protein>
<evidence type="ECO:0000259" key="9">
    <source>
        <dbReference type="Pfam" id="PF12320"/>
    </source>
</evidence>
<dbReference type="InterPro" id="IPR004593">
    <property type="entry name" value="SbcD"/>
</dbReference>
<keyword evidence="7" id="KW-0233">DNA recombination</keyword>
<feature type="domain" description="Nuclease SbcCD subunit D C-terminal" evidence="9">
    <location>
        <begin position="279"/>
        <end position="368"/>
    </location>
</feature>
<evidence type="ECO:0000256" key="4">
    <source>
        <dbReference type="ARBA" id="ARBA00022722"/>
    </source>
</evidence>
<dbReference type="PANTHER" id="PTHR30337:SF0">
    <property type="entry name" value="NUCLEASE SBCCD SUBUNIT D"/>
    <property type="match status" value="1"/>
</dbReference>
<feature type="domain" description="Calcineurin-like phosphoesterase" evidence="8">
    <location>
        <begin position="1"/>
        <end position="227"/>
    </location>
</feature>
<evidence type="ECO:0000313" key="11">
    <source>
        <dbReference type="Proteomes" id="UP000198878"/>
    </source>
</evidence>
<evidence type="ECO:0000256" key="5">
    <source>
        <dbReference type="ARBA" id="ARBA00022801"/>
    </source>
</evidence>
<sequence>MKLLHVSDWHLGRVTYNESRAIDHDAVLGEIIALARREKPDLIVHSGDLFDHARPSYQDMSKATTVLQELAAVAPVVVVCGNHDSPLLFNVFAQLLGPDSGIHFVDKARAPSDGGILRFPTSDGFVARVAALPFVNANRYVDAFDDPGSWRGDYAERIGRMERALAAGLMSEFDDRRDIAIFAAHQYVGGAHFAGSERPVHASDYYVTNADDLPSVSYAAFGHIHKPQKLPSAKVTGRYAGSPIQLDFGEEGERKSVVLAELHPGRPADIHIFELTGGRPLSRLEGTLEELVAVAPTVGRALCQVTVHTETQHPALAEQVHALLPDAVVVQINEVCADQRLEVLTPEVVAADVEPDLQQLFRDYLTEQGTGGTSADRVMTTFAHVLTAVEEQRQVVLPEEDLLSAPLETDTVTVAKEAAR</sequence>
<dbReference type="InterPro" id="IPR041796">
    <property type="entry name" value="Mre11_N"/>
</dbReference>
<comment type="function">
    <text evidence="7">SbcCD cleaves DNA hairpin structures. These structures can inhibit DNA replication and are intermediates in certain DNA recombination reactions. The complex acts as a 3'-&gt;5' double strand exonuclease that can open hairpins. It also has a 5' single-strand endonuclease activity.</text>
</comment>
<keyword evidence="4 7" id="KW-0540">Nuclease</keyword>
<evidence type="ECO:0000256" key="3">
    <source>
        <dbReference type="ARBA" id="ARBA00013365"/>
    </source>
</evidence>
<dbReference type="Pfam" id="PF12320">
    <property type="entry name" value="SbcD_C"/>
    <property type="match status" value="1"/>
</dbReference>
<dbReference type="InterPro" id="IPR004843">
    <property type="entry name" value="Calcineurin-like_PHP"/>
</dbReference>
<dbReference type="EMBL" id="FNUJ01000021">
    <property type="protein sequence ID" value="SEF38408.1"/>
    <property type="molecule type" value="Genomic_DNA"/>
</dbReference>
<evidence type="ECO:0000313" key="10">
    <source>
        <dbReference type="EMBL" id="SEF38408.1"/>
    </source>
</evidence>
<dbReference type="Pfam" id="PF00149">
    <property type="entry name" value="Metallophos"/>
    <property type="match status" value="1"/>
</dbReference>
<organism evidence="10 11">
    <name type="scientific">Amycolatopsis pretoriensis</name>
    <dbReference type="NCBI Taxonomy" id="218821"/>
    <lineage>
        <taxon>Bacteria</taxon>
        <taxon>Bacillati</taxon>
        <taxon>Actinomycetota</taxon>
        <taxon>Actinomycetes</taxon>
        <taxon>Pseudonocardiales</taxon>
        <taxon>Pseudonocardiaceae</taxon>
        <taxon>Amycolatopsis</taxon>
    </lineage>
</organism>
<dbReference type="AlphaFoldDB" id="A0A1H5RL31"/>
<comment type="similarity">
    <text evidence="1 7">Belongs to the SbcD family.</text>
</comment>
<evidence type="ECO:0000256" key="7">
    <source>
        <dbReference type="RuleBase" id="RU363069"/>
    </source>
</evidence>
<keyword evidence="7" id="KW-0235">DNA replication</keyword>
<dbReference type="InterPro" id="IPR026843">
    <property type="entry name" value="SbcD_C"/>
</dbReference>
<keyword evidence="6 7" id="KW-0269">Exonuclease</keyword>
<dbReference type="PANTHER" id="PTHR30337">
    <property type="entry name" value="COMPONENT OF ATP-DEPENDENT DSDNA EXONUCLEASE"/>
    <property type="match status" value="1"/>
</dbReference>
<accession>A0A1H5RL31</accession>
<gene>
    <name evidence="7" type="primary">sbcD</name>
    <name evidence="10" type="ORF">SAMN05421837_12139</name>
</gene>
<evidence type="ECO:0000256" key="2">
    <source>
        <dbReference type="ARBA" id="ARBA00011322"/>
    </source>
</evidence>
<keyword evidence="11" id="KW-1185">Reference proteome</keyword>
<dbReference type="GO" id="GO:0008408">
    <property type="term" value="F:3'-5' exonuclease activity"/>
    <property type="evidence" value="ECO:0007669"/>
    <property type="project" value="InterPro"/>
</dbReference>
<dbReference type="Proteomes" id="UP000198878">
    <property type="component" value="Unassembled WGS sequence"/>
</dbReference>
<comment type="subunit">
    <text evidence="2 7">Heterodimer of SbcC and SbcD.</text>
</comment>
<reference evidence="11" key="1">
    <citation type="submission" date="2016-10" db="EMBL/GenBank/DDBJ databases">
        <authorList>
            <person name="Varghese N."/>
            <person name="Submissions S."/>
        </authorList>
    </citation>
    <scope>NUCLEOTIDE SEQUENCE [LARGE SCALE GENOMIC DNA]</scope>
    <source>
        <strain evidence="11">DSM 44654</strain>
    </source>
</reference>
<evidence type="ECO:0000259" key="8">
    <source>
        <dbReference type="Pfam" id="PF00149"/>
    </source>
</evidence>
<evidence type="ECO:0000256" key="1">
    <source>
        <dbReference type="ARBA" id="ARBA00010555"/>
    </source>
</evidence>
<name>A0A1H5RL31_9PSEU</name>
<dbReference type="OrthoDB" id="9773856at2"/>
<dbReference type="CDD" id="cd00840">
    <property type="entry name" value="MPP_Mre11_N"/>
    <property type="match status" value="1"/>
</dbReference>
<dbReference type="NCBIfam" id="TIGR00619">
    <property type="entry name" value="sbcd"/>
    <property type="match status" value="1"/>
</dbReference>
<evidence type="ECO:0000256" key="6">
    <source>
        <dbReference type="ARBA" id="ARBA00022839"/>
    </source>
</evidence>
<dbReference type="Gene3D" id="3.60.21.10">
    <property type="match status" value="1"/>
</dbReference>
<dbReference type="RefSeq" id="WP_086676807.1">
    <property type="nucleotide sequence ID" value="NZ_FNUJ01000021.1"/>
</dbReference>
<keyword evidence="7" id="KW-0255">Endonuclease</keyword>
<keyword evidence="5 7" id="KW-0378">Hydrolase</keyword>